<dbReference type="WBParaSite" id="Minc3s03538g34137">
    <property type="protein sequence ID" value="Minc3s03538g34137"/>
    <property type="gene ID" value="Minc3s03538g34137"/>
</dbReference>
<sequence>MLPFAISLRVKYGANCSKLSISITHSSLLLFDPSELYFLILYLGGICKASEI</sequence>
<dbReference type="Proteomes" id="UP000887563">
    <property type="component" value="Unplaced"/>
</dbReference>
<evidence type="ECO:0000313" key="2">
    <source>
        <dbReference type="WBParaSite" id="Minc3s03538g34137"/>
    </source>
</evidence>
<reference evidence="2" key="1">
    <citation type="submission" date="2022-11" db="UniProtKB">
        <authorList>
            <consortium name="WormBaseParasite"/>
        </authorList>
    </citation>
    <scope>IDENTIFICATION</scope>
</reference>
<proteinExistence type="predicted"/>
<protein>
    <submittedName>
        <fullName evidence="2">Candidate secreted effector</fullName>
    </submittedName>
</protein>
<dbReference type="AlphaFoldDB" id="A0A914N1X7"/>
<name>A0A914N1X7_MELIC</name>
<evidence type="ECO:0000313" key="1">
    <source>
        <dbReference type="Proteomes" id="UP000887563"/>
    </source>
</evidence>
<organism evidence="1 2">
    <name type="scientific">Meloidogyne incognita</name>
    <name type="common">Southern root-knot nematode worm</name>
    <name type="synonym">Oxyuris incognita</name>
    <dbReference type="NCBI Taxonomy" id="6306"/>
    <lineage>
        <taxon>Eukaryota</taxon>
        <taxon>Metazoa</taxon>
        <taxon>Ecdysozoa</taxon>
        <taxon>Nematoda</taxon>
        <taxon>Chromadorea</taxon>
        <taxon>Rhabditida</taxon>
        <taxon>Tylenchina</taxon>
        <taxon>Tylenchomorpha</taxon>
        <taxon>Tylenchoidea</taxon>
        <taxon>Meloidogynidae</taxon>
        <taxon>Meloidogyninae</taxon>
        <taxon>Meloidogyne</taxon>
        <taxon>Meloidogyne incognita group</taxon>
    </lineage>
</organism>
<accession>A0A914N1X7</accession>
<keyword evidence="1" id="KW-1185">Reference proteome</keyword>